<dbReference type="AlphaFoldDB" id="A0A3P6CDR5"/>
<organism evidence="1">
    <name type="scientific">Brassica oleracea</name>
    <name type="common">Wild cabbage</name>
    <dbReference type="NCBI Taxonomy" id="3712"/>
    <lineage>
        <taxon>Eukaryota</taxon>
        <taxon>Viridiplantae</taxon>
        <taxon>Streptophyta</taxon>
        <taxon>Embryophyta</taxon>
        <taxon>Tracheophyta</taxon>
        <taxon>Spermatophyta</taxon>
        <taxon>Magnoliopsida</taxon>
        <taxon>eudicotyledons</taxon>
        <taxon>Gunneridae</taxon>
        <taxon>Pentapetalae</taxon>
        <taxon>rosids</taxon>
        <taxon>malvids</taxon>
        <taxon>Brassicales</taxon>
        <taxon>Brassicaceae</taxon>
        <taxon>Brassiceae</taxon>
        <taxon>Brassica</taxon>
    </lineage>
</organism>
<dbReference type="EMBL" id="LR031873">
    <property type="protein sequence ID" value="VDD13556.1"/>
    <property type="molecule type" value="Genomic_DNA"/>
</dbReference>
<proteinExistence type="predicted"/>
<reference evidence="1" key="1">
    <citation type="submission" date="2018-11" db="EMBL/GenBank/DDBJ databases">
        <authorList>
            <consortium name="Genoscope - CEA"/>
            <person name="William W."/>
        </authorList>
    </citation>
    <scope>NUCLEOTIDE SEQUENCE</scope>
</reference>
<evidence type="ECO:0000313" key="1">
    <source>
        <dbReference type="EMBL" id="VDD13556.1"/>
    </source>
</evidence>
<gene>
    <name evidence="1" type="ORF">BOLC4T27212H</name>
</gene>
<sequence>MGIKNIFNEESQSTQRIIAINLLVSILGRAKNNVFPNKTVKKEWRSPYLSGEKPFLMKLSIMFWRKPGHSLNEDRENKRLGDVRRLIFKSNVKQVEERNN</sequence>
<accession>A0A3P6CDR5</accession>
<protein>
    <submittedName>
        <fullName evidence="1">Uncharacterized protein</fullName>
    </submittedName>
</protein>
<name>A0A3P6CDR5_BRAOL</name>